<gene>
    <name evidence="1" type="ORF">ACFQDM_07090</name>
</gene>
<sequence>MSEITIAVRVTQPTEADWKAAERDINAIYDKYGEPEDWAPHNATKAQAEIDRVYDVIEACVDVEEVFY</sequence>
<evidence type="ECO:0000313" key="2">
    <source>
        <dbReference type="Proteomes" id="UP001596303"/>
    </source>
</evidence>
<proteinExistence type="predicted"/>
<organism evidence="1 2">
    <name type="scientific">Ponticaulis profundi</name>
    <dbReference type="NCBI Taxonomy" id="2665222"/>
    <lineage>
        <taxon>Bacteria</taxon>
        <taxon>Pseudomonadati</taxon>
        <taxon>Pseudomonadota</taxon>
        <taxon>Alphaproteobacteria</taxon>
        <taxon>Hyphomonadales</taxon>
        <taxon>Hyphomonadaceae</taxon>
        <taxon>Ponticaulis</taxon>
    </lineage>
</organism>
<evidence type="ECO:0000313" key="1">
    <source>
        <dbReference type="EMBL" id="MFC6197836.1"/>
    </source>
</evidence>
<comment type="caution">
    <text evidence="1">The sequence shown here is derived from an EMBL/GenBank/DDBJ whole genome shotgun (WGS) entry which is preliminary data.</text>
</comment>
<reference evidence="2" key="1">
    <citation type="journal article" date="2019" name="Int. J. Syst. Evol. Microbiol.">
        <title>The Global Catalogue of Microorganisms (GCM) 10K type strain sequencing project: providing services to taxonomists for standard genome sequencing and annotation.</title>
        <authorList>
            <consortium name="The Broad Institute Genomics Platform"/>
            <consortium name="The Broad Institute Genome Sequencing Center for Infectious Disease"/>
            <person name="Wu L."/>
            <person name="Ma J."/>
        </authorList>
    </citation>
    <scope>NUCLEOTIDE SEQUENCE [LARGE SCALE GENOMIC DNA]</scope>
    <source>
        <strain evidence="2">CGMCC-1.15741</strain>
    </source>
</reference>
<keyword evidence="2" id="KW-1185">Reference proteome</keyword>
<dbReference type="EMBL" id="JBHSSW010000008">
    <property type="protein sequence ID" value="MFC6197836.1"/>
    <property type="molecule type" value="Genomic_DNA"/>
</dbReference>
<name>A0ABW1S840_9PROT</name>
<protein>
    <submittedName>
        <fullName evidence="1">Uncharacterized protein</fullName>
    </submittedName>
</protein>
<dbReference type="RefSeq" id="WP_377377304.1">
    <property type="nucleotide sequence ID" value="NZ_JBHSSW010000008.1"/>
</dbReference>
<dbReference type="Proteomes" id="UP001596303">
    <property type="component" value="Unassembled WGS sequence"/>
</dbReference>
<accession>A0ABW1S840</accession>